<dbReference type="CDD" id="cd03801">
    <property type="entry name" value="GT4_PimA-like"/>
    <property type="match status" value="1"/>
</dbReference>
<dbReference type="Pfam" id="PF00534">
    <property type="entry name" value="Glycos_transf_1"/>
    <property type="match status" value="1"/>
</dbReference>
<dbReference type="InterPro" id="IPR001296">
    <property type="entry name" value="Glyco_trans_1"/>
</dbReference>
<dbReference type="Proteomes" id="UP000729733">
    <property type="component" value="Unassembled WGS sequence"/>
</dbReference>
<evidence type="ECO:0000259" key="1">
    <source>
        <dbReference type="Pfam" id="PF00534"/>
    </source>
</evidence>
<accession>A0A964BPV7</accession>
<name>A0A964BPV7_9CYAN</name>
<dbReference type="RefSeq" id="WP_229639180.1">
    <property type="nucleotide sequence ID" value="NZ_JADWDC010000006.1"/>
</dbReference>
<sequence length="437" mass="50170">MNYRKLKVLLIVEQCNPEWASVPLEGYNYYHEISQRADVTLVTHERNKSALEKTANNENIIYITEAKWVEHYYNIVSKITASGRINWPLQHALTYPIYAQFNHRVYQQFKQQVKEQHYDVVHAITPMMPRYPAKIVRACQNTPFILGPVNGGVPFPAGFKTIAKQEFVQYNFLKKIGRNLIPGYVETYRKADKILAGSSYTLKMLQKIFNLPKHKIDLFYENGITANFLTKYPKEISKNDKVNLLFVGRLVPYKGADMLIEAIAQLKESDRAKIRLNIVGDGSEKSDLQQRVEKFNLSNIVNFVGWVQQGETLEYYRRSDIFCFPSIREFGGAVVLEAMASGLPCIVVNNGGIGEYVTETNGFKIEPISREHIVRELGNKIEYLLENKDILKQMSSESIARAKEFEWGVKAEKIAAIYQDVIAEKQHLKVIEQPSFA</sequence>
<dbReference type="SUPFAM" id="SSF53756">
    <property type="entry name" value="UDP-Glycosyltransferase/glycogen phosphorylase"/>
    <property type="match status" value="1"/>
</dbReference>
<dbReference type="PANTHER" id="PTHR45947:SF3">
    <property type="entry name" value="SULFOQUINOVOSYL TRANSFERASE SQD2"/>
    <property type="match status" value="1"/>
</dbReference>
<protein>
    <submittedName>
        <fullName evidence="2">Glycosyltransferase family 4 protein</fullName>
    </submittedName>
</protein>
<gene>
    <name evidence="2" type="ORF">I4641_04020</name>
</gene>
<proteinExistence type="predicted"/>
<dbReference type="EMBL" id="JADWDC010000006">
    <property type="protein sequence ID" value="MCC0176147.1"/>
    <property type="molecule type" value="Genomic_DNA"/>
</dbReference>
<dbReference type="AlphaFoldDB" id="A0A964BPV7"/>
<dbReference type="InterPro" id="IPR050194">
    <property type="entry name" value="Glycosyltransferase_grp1"/>
</dbReference>
<evidence type="ECO:0000313" key="3">
    <source>
        <dbReference type="Proteomes" id="UP000729733"/>
    </source>
</evidence>
<dbReference type="GO" id="GO:0016757">
    <property type="term" value="F:glycosyltransferase activity"/>
    <property type="evidence" value="ECO:0007669"/>
    <property type="project" value="InterPro"/>
</dbReference>
<reference evidence="2" key="1">
    <citation type="journal article" date="2021" name="Antonie Van Leeuwenhoek">
        <title>Draft genome and description of Waterburya agarophytonicola gen. nov. sp. nov. (Pleurocapsales, Cyanobacteria): a seaweed symbiont.</title>
        <authorList>
            <person name="Bonthond G."/>
            <person name="Shalygin S."/>
            <person name="Bayer T."/>
            <person name="Weinberger F."/>
        </authorList>
    </citation>
    <scope>NUCLEOTIDE SEQUENCE</scope>
    <source>
        <strain evidence="2">KI4</strain>
    </source>
</reference>
<evidence type="ECO:0000313" key="2">
    <source>
        <dbReference type="EMBL" id="MCC0176147.1"/>
    </source>
</evidence>
<dbReference type="Gene3D" id="3.40.50.2000">
    <property type="entry name" value="Glycogen Phosphorylase B"/>
    <property type="match status" value="2"/>
</dbReference>
<comment type="caution">
    <text evidence="2">The sequence shown here is derived from an EMBL/GenBank/DDBJ whole genome shotgun (WGS) entry which is preliminary data.</text>
</comment>
<feature type="domain" description="Glycosyl transferase family 1" evidence="1">
    <location>
        <begin position="236"/>
        <end position="397"/>
    </location>
</feature>
<organism evidence="2 3">
    <name type="scientific">Waterburya agarophytonicola KI4</name>
    <dbReference type="NCBI Taxonomy" id="2874699"/>
    <lineage>
        <taxon>Bacteria</taxon>
        <taxon>Bacillati</taxon>
        <taxon>Cyanobacteriota</taxon>
        <taxon>Cyanophyceae</taxon>
        <taxon>Pleurocapsales</taxon>
        <taxon>Hyellaceae</taxon>
        <taxon>Waterburya</taxon>
        <taxon>Waterburya agarophytonicola</taxon>
    </lineage>
</organism>
<dbReference type="PANTHER" id="PTHR45947">
    <property type="entry name" value="SULFOQUINOVOSYL TRANSFERASE SQD2"/>
    <property type="match status" value="1"/>
</dbReference>
<keyword evidence="3" id="KW-1185">Reference proteome</keyword>